<dbReference type="PRINTS" id="PR00508">
    <property type="entry name" value="S21N4MTFRASE"/>
</dbReference>
<dbReference type="InterPro" id="IPR029063">
    <property type="entry name" value="SAM-dependent_MTases_sf"/>
</dbReference>
<gene>
    <name evidence="6" type="ORF">LZ24_02197</name>
</gene>
<comment type="caution">
    <text evidence="6">The sequence shown here is derived from an EMBL/GenBank/DDBJ whole genome shotgun (WGS) entry which is preliminary data.</text>
</comment>
<reference evidence="6 7" key="1">
    <citation type="submission" date="2019-07" db="EMBL/GenBank/DDBJ databases">
        <title>Genome sequencing of 100 strains of the haloalkaliphilic chemolithoautotrophic sulfur-oxidizing bacterium Thioalkalivibrio.</title>
        <authorList>
            <person name="Muyzer G."/>
        </authorList>
    </citation>
    <scope>NUCLEOTIDE SEQUENCE [LARGE SCALE GENOMIC DNA]</scope>
    <source>
        <strain evidence="6 7">ASO4-4</strain>
    </source>
</reference>
<organism evidence="6 7">
    <name type="scientific">Desulfobotulus alkaliphilus</name>
    <dbReference type="NCBI Taxonomy" id="622671"/>
    <lineage>
        <taxon>Bacteria</taxon>
        <taxon>Pseudomonadati</taxon>
        <taxon>Thermodesulfobacteriota</taxon>
        <taxon>Desulfobacteria</taxon>
        <taxon>Desulfobacterales</taxon>
        <taxon>Desulfobacteraceae</taxon>
        <taxon>Desulfobotulus</taxon>
    </lineage>
</organism>
<evidence type="ECO:0000256" key="1">
    <source>
        <dbReference type="ARBA" id="ARBA00006594"/>
    </source>
</evidence>
<dbReference type="Proteomes" id="UP000318307">
    <property type="component" value="Unassembled WGS sequence"/>
</dbReference>
<name>A0A562RQX0_9BACT</name>
<dbReference type="PANTHER" id="PTHR13370:SF24">
    <property type="entry name" value="TYPE III RESTRICTION-MODIFICATION ENZYME STYLTI MOD SUBUNIT"/>
    <property type="match status" value="1"/>
</dbReference>
<dbReference type="GO" id="GO:0008170">
    <property type="term" value="F:N-methyltransferase activity"/>
    <property type="evidence" value="ECO:0007669"/>
    <property type="project" value="InterPro"/>
</dbReference>
<evidence type="ECO:0000313" key="7">
    <source>
        <dbReference type="Proteomes" id="UP000318307"/>
    </source>
</evidence>
<dbReference type="InterPro" id="IPR002052">
    <property type="entry name" value="DNA_methylase_N6_adenine_CS"/>
</dbReference>
<dbReference type="RefSeq" id="WP_144685318.1">
    <property type="nucleotide sequence ID" value="NZ_VLLC01000016.1"/>
</dbReference>
<dbReference type="SUPFAM" id="SSF53335">
    <property type="entry name" value="S-adenosyl-L-methionine-dependent methyltransferases"/>
    <property type="match status" value="1"/>
</dbReference>
<dbReference type="EC" id="2.1.1.-" evidence="4"/>
<evidence type="ECO:0000256" key="4">
    <source>
        <dbReference type="RuleBase" id="RU362026"/>
    </source>
</evidence>
<dbReference type="EMBL" id="VLLC01000016">
    <property type="protein sequence ID" value="TWI70776.1"/>
    <property type="molecule type" value="Genomic_DNA"/>
</dbReference>
<keyword evidence="7" id="KW-1185">Reference proteome</keyword>
<dbReference type="Gene3D" id="3.40.50.150">
    <property type="entry name" value="Vaccinia Virus protein VP39"/>
    <property type="match status" value="1"/>
</dbReference>
<dbReference type="CDD" id="cd02440">
    <property type="entry name" value="AdoMet_MTases"/>
    <property type="match status" value="1"/>
</dbReference>
<dbReference type="PANTHER" id="PTHR13370">
    <property type="entry name" value="RNA METHYLASE-RELATED"/>
    <property type="match status" value="1"/>
</dbReference>
<dbReference type="PROSITE" id="PS00092">
    <property type="entry name" value="N6_MTASE"/>
    <property type="match status" value="1"/>
</dbReference>
<proteinExistence type="inferred from homology"/>
<evidence type="ECO:0000313" key="6">
    <source>
        <dbReference type="EMBL" id="TWI70776.1"/>
    </source>
</evidence>
<keyword evidence="2 6" id="KW-0489">Methyltransferase</keyword>
<protein>
    <recommendedName>
        <fullName evidence="4">Methyltransferase</fullName>
        <ecNumber evidence="4">2.1.1.-</ecNumber>
    </recommendedName>
</protein>
<sequence>MAIKLQVGDCSDILKSVEPGSVDMVYLDPPFFTEKRHRLRNRDRSQEFVFDDLWGCHKKYAEFMALRLKLCRDCLSEEGSIFVHCDPTANHIIRTILDELFGRENFRSEIIWSYKRWSNSKSGLLPSHQNIYWYSKTSSFKFNRIFNGYSESTNIDQILQRRSRDAHGKSIYQRDENGEVVLDDDKVGVPLSDVWEIPYLNPKAKERVGYPTQKPILLLERIIEISTDPGDFVLDPFCGSGTTLVAAHLMKRDGLGIDVSQEAIELAQSRIESPIRSKSNLLEKGRDSYRTADKNAMVLLEGLDLNPVHRNKGIDAILKQTFDGGPVLIRVQRSHESLSEAANSLLKAARKKSCKLPILVKTHSDHDALFSEDTPEGVYVVGSAAMEISGLVEKLTAKVQNKQHFAVHGNTAAELIIQRAVQLKKGPSLL</sequence>
<accession>A0A562RQX0</accession>
<keyword evidence="3 6" id="KW-0808">Transferase</keyword>
<evidence type="ECO:0000256" key="2">
    <source>
        <dbReference type="ARBA" id="ARBA00022603"/>
    </source>
</evidence>
<evidence type="ECO:0000259" key="5">
    <source>
        <dbReference type="Pfam" id="PF01555"/>
    </source>
</evidence>
<dbReference type="InterPro" id="IPR001091">
    <property type="entry name" value="RM_Methyltransferase"/>
</dbReference>
<dbReference type="AlphaFoldDB" id="A0A562RQX0"/>
<dbReference type="GO" id="GO:0032259">
    <property type="term" value="P:methylation"/>
    <property type="evidence" value="ECO:0007669"/>
    <property type="project" value="UniProtKB-KW"/>
</dbReference>
<dbReference type="Pfam" id="PF01555">
    <property type="entry name" value="N6_N4_Mtase"/>
    <property type="match status" value="1"/>
</dbReference>
<dbReference type="GO" id="GO:0005737">
    <property type="term" value="C:cytoplasm"/>
    <property type="evidence" value="ECO:0007669"/>
    <property type="project" value="TreeGrafter"/>
</dbReference>
<dbReference type="InterPro" id="IPR002941">
    <property type="entry name" value="DNA_methylase_N4/N6"/>
</dbReference>
<dbReference type="OrthoDB" id="9800801at2"/>
<dbReference type="FunFam" id="3.40.50.150:FF:000347">
    <property type="entry name" value="Methyltransferase"/>
    <property type="match status" value="1"/>
</dbReference>
<feature type="domain" description="DNA methylase N-4/N-6" evidence="5">
    <location>
        <begin position="22"/>
        <end position="268"/>
    </location>
</feature>
<evidence type="ECO:0000256" key="3">
    <source>
        <dbReference type="ARBA" id="ARBA00022679"/>
    </source>
</evidence>
<dbReference type="GO" id="GO:0003677">
    <property type="term" value="F:DNA binding"/>
    <property type="evidence" value="ECO:0007669"/>
    <property type="project" value="InterPro"/>
</dbReference>
<comment type="similarity">
    <text evidence="1 4">Belongs to the N(4)/N(6)-methyltransferase family.</text>
</comment>